<feature type="transmembrane region" description="Helical" evidence="1">
    <location>
        <begin position="48"/>
        <end position="69"/>
    </location>
</feature>
<evidence type="ECO:0000256" key="1">
    <source>
        <dbReference type="SAM" id="Phobius"/>
    </source>
</evidence>
<dbReference type="STRING" id="745368.SAMN02745178_02088"/>
<evidence type="ECO:0000313" key="3">
    <source>
        <dbReference type="Proteomes" id="UP000190286"/>
    </source>
</evidence>
<name>A0A1T4XNH8_9FIRM</name>
<dbReference type="Proteomes" id="UP000190286">
    <property type="component" value="Unassembled WGS sequence"/>
</dbReference>
<keyword evidence="1" id="KW-0812">Transmembrane</keyword>
<keyword evidence="1" id="KW-1133">Transmembrane helix</keyword>
<evidence type="ECO:0000313" key="2">
    <source>
        <dbReference type="EMBL" id="SKA90943.1"/>
    </source>
</evidence>
<keyword evidence="3" id="KW-1185">Reference proteome</keyword>
<dbReference type="OrthoDB" id="2067265at2"/>
<keyword evidence="1" id="KW-0472">Membrane</keyword>
<gene>
    <name evidence="2" type="ORF">SAMN02745178_02088</name>
</gene>
<proteinExistence type="predicted"/>
<dbReference type="GeneID" id="93338539"/>
<organism evidence="2 3">
    <name type="scientific">Gemmiger formicilis</name>
    <dbReference type="NCBI Taxonomy" id="745368"/>
    <lineage>
        <taxon>Bacteria</taxon>
        <taxon>Bacillati</taxon>
        <taxon>Bacillota</taxon>
        <taxon>Clostridia</taxon>
        <taxon>Eubacteriales</taxon>
        <taxon>Gemmiger</taxon>
    </lineage>
</organism>
<accession>A0A1T4XNH8</accession>
<dbReference type="RefSeq" id="WP_078784959.1">
    <property type="nucleotide sequence ID" value="NZ_CAJKTF010000020.1"/>
</dbReference>
<dbReference type="EMBL" id="FUYF01000012">
    <property type="protein sequence ID" value="SKA90943.1"/>
    <property type="molecule type" value="Genomic_DNA"/>
</dbReference>
<dbReference type="AlphaFoldDB" id="A0A1T4XNH8"/>
<sequence length="74" mass="8448">MNRLYKVLKTAVWCVIGVFLGVTGYTCWDYHAHPGLYALQSAPWYTSIQIHAVFTAVVVGVLLAGMWFLKRRMK</sequence>
<protein>
    <submittedName>
        <fullName evidence="2">Uncharacterized protein</fullName>
    </submittedName>
</protein>
<reference evidence="2 3" key="1">
    <citation type="submission" date="2017-02" db="EMBL/GenBank/DDBJ databases">
        <authorList>
            <person name="Peterson S.W."/>
        </authorList>
    </citation>
    <scope>NUCLEOTIDE SEQUENCE [LARGE SCALE GENOMIC DNA]</scope>
    <source>
        <strain evidence="2 3">ATCC 27749</strain>
    </source>
</reference>